<keyword evidence="1" id="KW-0805">Transcription regulation</keyword>
<dbReference type="Gene3D" id="1.20.120.530">
    <property type="entry name" value="GntR ligand-binding domain-like"/>
    <property type="match status" value="1"/>
</dbReference>
<dbReference type="PANTHER" id="PTHR43537:SF50">
    <property type="entry name" value="TRANSCRIPTIONAL REGULATORY PROTEIN"/>
    <property type="match status" value="1"/>
</dbReference>
<dbReference type="PATRIC" id="fig|472175.3.peg.3438"/>
<evidence type="ECO:0000259" key="4">
    <source>
        <dbReference type="PROSITE" id="PS50949"/>
    </source>
</evidence>
<proteinExistence type="predicted"/>
<dbReference type="SUPFAM" id="SSF46785">
    <property type="entry name" value="Winged helix' DNA-binding domain"/>
    <property type="match status" value="1"/>
</dbReference>
<keyword evidence="3" id="KW-0804">Transcription</keyword>
<sequence length="241" mass="26397">MIVVTNSALSDLQGSDLELQRPRATLVEIAADKLREFILLEKLPPGASISERDVAAALGISRTPLRGALTLLEQDGLVEYSVTRRPHVADPSLEEVTENLVVMGALEALGGELACANASDEEVNNIVDLQQKMAAGADTLEPLEFFRTDMAMHQMIIKASGNRALIETHARFNARLWRARFVSSRRSDGRQQTLAEHAAIVDALKRRDARATAGALREHLRSAVTNISVALEERRAAKEKE</sequence>
<protein>
    <submittedName>
        <fullName evidence="5">Transcriptional regulator, GntR family protein</fullName>
    </submittedName>
</protein>
<dbReference type="EMBL" id="JMQM01000003">
    <property type="protein sequence ID" value="KFB08229.1"/>
    <property type="molecule type" value="Genomic_DNA"/>
</dbReference>
<dbReference type="eggNOG" id="COG1802">
    <property type="taxonomic scope" value="Bacteria"/>
</dbReference>
<dbReference type="SUPFAM" id="SSF48008">
    <property type="entry name" value="GntR ligand-binding domain-like"/>
    <property type="match status" value="1"/>
</dbReference>
<feature type="domain" description="HTH gntR-type" evidence="4">
    <location>
        <begin position="24"/>
        <end position="91"/>
    </location>
</feature>
<dbReference type="InterPro" id="IPR011711">
    <property type="entry name" value="GntR_C"/>
</dbReference>
<keyword evidence="2" id="KW-0238">DNA-binding</keyword>
<dbReference type="InterPro" id="IPR036390">
    <property type="entry name" value="WH_DNA-bd_sf"/>
</dbReference>
<name>A0A084U5J3_9HYPH</name>
<evidence type="ECO:0000256" key="3">
    <source>
        <dbReference type="ARBA" id="ARBA00023163"/>
    </source>
</evidence>
<dbReference type="PROSITE" id="PS50949">
    <property type="entry name" value="HTH_GNTR"/>
    <property type="match status" value="1"/>
</dbReference>
<dbReference type="Pfam" id="PF07729">
    <property type="entry name" value="FCD"/>
    <property type="match status" value="1"/>
</dbReference>
<evidence type="ECO:0000313" key="5">
    <source>
        <dbReference type="EMBL" id="KFB08229.1"/>
    </source>
</evidence>
<dbReference type="Proteomes" id="UP000053675">
    <property type="component" value="Unassembled WGS sequence"/>
</dbReference>
<dbReference type="STRING" id="472175.EL18_03439"/>
<reference evidence="5 6" key="1">
    <citation type="submission" date="2014-05" db="EMBL/GenBank/DDBJ databases">
        <title>Draft Genome Sequence of Nitratireductor basaltis Strain UMTGB225, A Marine Bacterium Isolated from Green Barrel Tunicate.</title>
        <authorList>
            <person name="Gan H.Y."/>
        </authorList>
    </citation>
    <scope>NUCLEOTIDE SEQUENCE [LARGE SCALE GENOMIC DNA]</scope>
    <source>
        <strain evidence="5 6">UMTGB225</strain>
    </source>
</reference>
<dbReference type="Gene3D" id="1.10.10.10">
    <property type="entry name" value="Winged helix-like DNA-binding domain superfamily/Winged helix DNA-binding domain"/>
    <property type="match status" value="1"/>
</dbReference>
<dbReference type="PANTHER" id="PTHR43537">
    <property type="entry name" value="TRANSCRIPTIONAL REGULATOR, GNTR FAMILY"/>
    <property type="match status" value="1"/>
</dbReference>
<dbReference type="SMART" id="SM00895">
    <property type="entry name" value="FCD"/>
    <property type="match status" value="1"/>
</dbReference>
<dbReference type="GO" id="GO:0003700">
    <property type="term" value="F:DNA-binding transcription factor activity"/>
    <property type="evidence" value="ECO:0007669"/>
    <property type="project" value="InterPro"/>
</dbReference>
<dbReference type="AlphaFoldDB" id="A0A084U5J3"/>
<organism evidence="5 6">
    <name type="scientific">Nitratireductor basaltis</name>
    <dbReference type="NCBI Taxonomy" id="472175"/>
    <lineage>
        <taxon>Bacteria</taxon>
        <taxon>Pseudomonadati</taxon>
        <taxon>Pseudomonadota</taxon>
        <taxon>Alphaproteobacteria</taxon>
        <taxon>Hyphomicrobiales</taxon>
        <taxon>Phyllobacteriaceae</taxon>
        <taxon>Nitratireductor</taxon>
    </lineage>
</organism>
<evidence type="ECO:0000256" key="2">
    <source>
        <dbReference type="ARBA" id="ARBA00023125"/>
    </source>
</evidence>
<dbReference type="PRINTS" id="PR00035">
    <property type="entry name" value="HTHGNTR"/>
</dbReference>
<dbReference type="Pfam" id="PF00392">
    <property type="entry name" value="GntR"/>
    <property type="match status" value="1"/>
</dbReference>
<evidence type="ECO:0000313" key="6">
    <source>
        <dbReference type="Proteomes" id="UP000053675"/>
    </source>
</evidence>
<dbReference type="SMART" id="SM00345">
    <property type="entry name" value="HTH_GNTR"/>
    <property type="match status" value="1"/>
</dbReference>
<dbReference type="InterPro" id="IPR000524">
    <property type="entry name" value="Tscrpt_reg_HTH_GntR"/>
</dbReference>
<dbReference type="InterPro" id="IPR036388">
    <property type="entry name" value="WH-like_DNA-bd_sf"/>
</dbReference>
<gene>
    <name evidence="5" type="ORF">EL18_03439</name>
</gene>
<dbReference type="InterPro" id="IPR008920">
    <property type="entry name" value="TF_FadR/GntR_C"/>
</dbReference>
<dbReference type="GO" id="GO:0003677">
    <property type="term" value="F:DNA binding"/>
    <property type="evidence" value="ECO:0007669"/>
    <property type="project" value="UniProtKB-KW"/>
</dbReference>
<keyword evidence="6" id="KW-1185">Reference proteome</keyword>
<accession>A0A084U5J3</accession>
<comment type="caution">
    <text evidence="5">The sequence shown here is derived from an EMBL/GenBank/DDBJ whole genome shotgun (WGS) entry which is preliminary data.</text>
</comment>
<evidence type="ECO:0000256" key="1">
    <source>
        <dbReference type="ARBA" id="ARBA00023015"/>
    </source>
</evidence>